<name>A0A068QKV1_9VIRU</name>
<proteinExistence type="predicted"/>
<gene>
    <name evidence="2" type="primary">101R</name>
    <name evidence="2" type="ORF">IIV31_101R</name>
</gene>
<dbReference type="GeneID" id="19738685"/>
<reference evidence="2 3" key="1">
    <citation type="journal article" date="2014" name="J. Gen. Virol.">
        <title>Genome sequence of a crustacean iridovirus, IIV31, isolated from the pill bug, Armadillidium vulgare.</title>
        <authorList>
            <person name="Piegu B."/>
            <person name="Guizard S."/>
            <person name="Yeping T."/>
            <person name="Cruaud C."/>
            <person name="Asgari S."/>
            <person name="Bideshi D.K."/>
            <person name="Federici B.A."/>
            <person name="Bigot Y."/>
        </authorList>
    </citation>
    <scope>NUCLEOTIDE SEQUENCE [LARGE SCALE GENOMIC DNA]</scope>
</reference>
<sequence>MNVKTKEFLKGLINFQVREMVSLPESVCLFLKTHVEDKNWECSGTSSEIRPLCVTLYDYLGSETETINGFIGNGFDVKDSRKNILEEFPRTAYESELFIKEMNCIVRPFVTIINVFQFFTCMGFYIILSPFAAIKFYFKYRDVKKN</sequence>
<keyword evidence="3" id="KW-1185">Reference proteome</keyword>
<evidence type="ECO:0000313" key="3">
    <source>
        <dbReference type="Proteomes" id="UP000114278"/>
    </source>
</evidence>
<protein>
    <submittedName>
        <fullName evidence="2">Uncharacterized protein</fullName>
    </submittedName>
</protein>
<feature type="transmembrane region" description="Helical" evidence="1">
    <location>
        <begin position="115"/>
        <end position="138"/>
    </location>
</feature>
<dbReference type="RefSeq" id="YP_009046715.1">
    <property type="nucleotide sequence ID" value="NC_024451.1"/>
</dbReference>
<organism evidence="2 3">
    <name type="scientific">Armadillidium vulgare iridescent virus</name>
    <dbReference type="NCBI Taxonomy" id="72201"/>
    <lineage>
        <taxon>Viruses</taxon>
        <taxon>Varidnaviria</taxon>
        <taxon>Bamfordvirae</taxon>
        <taxon>Nucleocytoviricota</taxon>
        <taxon>Megaviricetes</taxon>
        <taxon>Pimascovirales</taxon>
        <taxon>Pimascovirales incertae sedis</taxon>
        <taxon>Iridoviridae</taxon>
        <taxon>Betairidovirinae</taxon>
        <taxon>Iridovirus</taxon>
        <taxon>Iridovirus armadillidium1</taxon>
        <taxon>Invertebrate iridescent virus 31</taxon>
    </lineage>
</organism>
<evidence type="ECO:0000313" key="2">
    <source>
        <dbReference type="EMBL" id="CCV02473.1"/>
    </source>
</evidence>
<keyword evidence="1" id="KW-0812">Transmembrane</keyword>
<dbReference type="EMBL" id="HF920637">
    <property type="protein sequence ID" value="CCV02473.1"/>
    <property type="molecule type" value="Genomic_DNA"/>
</dbReference>
<keyword evidence="1" id="KW-1133">Transmembrane helix</keyword>
<dbReference type="Proteomes" id="UP000114278">
    <property type="component" value="Segment"/>
</dbReference>
<accession>A0A068QKV1</accession>
<keyword evidence="1" id="KW-0472">Membrane</keyword>
<dbReference type="KEGG" id="vg:19738685"/>
<evidence type="ECO:0000256" key="1">
    <source>
        <dbReference type="SAM" id="Phobius"/>
    </source>
</evidence>